<sequence length="64" mass="7089">MDFPPCSPPPPPSIPVSCQNLTLQNLRIHPHLPLDLPLPTDRLPPSKFSPSANLISLKELRSRT</sequence>
<organism evidence="2 3">
    <name type="scientific">Brassica cretica</name>
    <name type="common">Mustard</name>
    <dbReference type="NCBI Taxonomy" id="69181"/>
    <lineage>
        <taxon>Eukaryota</taxon>
        <taxon>Viridiplantae</taxon>
        <taxon>Streptophyta</taxon>
        <taxon>Embryophyta</taxon>
        <taxon>Tracheophyta</taxon>
        <taxon>Spermatophyta</taxon>
        <taxon>Magnoliopsida</taxon>
        <taxon>eudicotyledons</taxon>
        <taxon>Gunneridae</taxon>
        <taxon>Pentapetalae</taxon>
        <taxon>rosids</taxon>
        <taxon>malvids</taxon>
        <taxon>Brassicales</taxon>
        <taxon>Brassicaceae</taxon>
        <taxon>Brassiceae</taxon>
        <taxon>Brassica</taxon>
    </lineage>
</organism>
<gene>
    <name evidence="2" type="ORF">F2Q68_00025590</name>
</gene>
<name>A0A8S9II32_BRACR</name>
<dbReference type="Proteomes" id="UP000712281">
    <property type="component" value="Unassembled WGS sequence"/>
</dbReference>
<evidence type="ECO:0000313" key="2">
    <source>
        <dbReference type="EMBL" id="KAF2569730.1"/>
    </source>
</evidence>
<evidence type="ECO:0000256" key="1">
    <source>
        <dbReference type="SAM" id="MobiDB-lite"/>
    </source>
</evidence>
<dbReference type="AlphaFoldDB" id="A0A8S9II32"/>
<proteinExistence type="predicted"/>
<dbReference type="EMBL" id="QGKW02001911">
    <property type="protein sequence ID" value="KAF2569730.1"/>
    <property type="molecule type" value="Genomic_DNA"/>
</dbReference>
<reference evidence="2" key="1">
    <citation type="submission" date="2019-12" db="EMBL/GenBank/DDBJ databases">
        <title>Genome sequencing and annotation of Brassica cretica.</title>
        <authorList>
            <person name="Studholme D.J."/>
            <person name="Sarris P.F."/>
        </authorList>
    </citation>
    <scope>NUCLEOTIDE SEQUENCE</scope>
    <source>
        <strain evidence="2">PFS-001/15</strain>
        <tissue evidence="2">Leaf</tissue>
    </source>
</reference>
<evidence type="ECO:0000313" key="3">
    <source>
        <dbReference type="Proteomes" id="UP000712281"/>
    </source>
</evidence>
<accession>A0A8S9II32</accession>
<feature type="region of interest" description="Disordered" evidence="1">
    <location>
        <begin position="31"/>
        <end position="50"/>
    </location>
</feature>
<feature type="compositionally biased region" description="Low complexity" evidence="1">
    <location>
        <begin position="31"/>
        <end position="45"/>
    </location>
</feature>
<protein>
    <submittedName>
        <fullName evidence="2">Uncharacterized protein</fullName>
    </submittedName>
</protein>
<comment type="caution">
    <text evidence="2">The sequence shown here is derived from an EMBL/GenBank/DDBJ whole genome shotgun (WGS) entry which is preliminary data.</text>
</comment>